<dbReference type="GO" id="GO:0008270">
    <property type="term" value="F:zinc ion binding"/>
    <property type="evidence" value="ECO:0007669"/>
    <property type="project" value="InterPro"/>
</dbReference>
<evidence type="ECO:0000259" key="1">
    <source>
        <dbReference type="SMART" id="SM00507"/>
    </source>
</evidence>
<evidence type="ECO:0000313" key="3">
    <source>
        <dbReference type="Proteomes" id="UP000214646"/>
    </source>
</evidence>
<sequence>MRPELSSTGNVSGDLDQVFYRRVVQSRTHADLFECRKIASQSKDELLIRAFVAAMFTSKAHRKEVSSCIREYIGRRAIPALLWNLPRLSTQQRMFQARLLCTLGHWEALEVYYRAFQEMDQVDANARKSIVSFLTNYSPKLLPGMRRSLESNDGSYAIFCAPYLHKYHPLEVSIRLAAITRDPGESIENRGKALHLLIAFSPDSAARCLVECGGSFPISLLLSTLAQLAVSEDGKPFLPAVFDDFAQHHDDRRLAARLCSPRQDSEDREVQFRWITEQLTNWINEGAQAEMPRWVRHVAKQLCRADHPEWVSYLESAVTTGHLAKFARGVLIASQHPAGLRLLRKQIESASKPEELYLPCIEAIRAYREDATGVLETVVAAGNAKLRDRIEQIVSLTWPGKTIDQMLDLLKKSSAPVPTAPLESAEPAEPTAVRTLRRKARTTSSFERNRGIADEAKFLEQYCCQVCGRKLVNARTGEPYAESHHVHPLGHDGSDTIDNLLCLCPLCHAFFHLGCIGIDKSLGVHLSGAATQERFFQQLRVASGRRISPDALRHHWGVLFIPPEDRRFESDPDDDAAER</sequence>
<dbReference type="Gene3D" id="1.10.30.50">
    <property type="match status" value="1"/>
</dbReference>
<proteinExistence type="predicted"/>
<protein>
    <submittedName>
        <fullName evidence="2">Nuclear zinc finger protein Np95</fullName>
    </submittedName>
</protein>
<evidence type="ECO:0000313" key="2">
    <source>
        <dbReference type="EMBL" id="OWK35455.1"/>
    </source>
</evidence>
<dbReference type="GO" id="GO:0004519">
    <property type="term" value="F:endonuclease activity"/>
    <property type="evidence" value="ECO:0007669"/>
    <property type="project" value="InterPro"/>
</dbReference>
<dbReference type="AlphaFoldDB" id="A0A225DGD3"/>
<dbReference type="RefSeq" id="WP_202974119.1">
    <property type="nucleotide sequence ID" value="NZ_NIDE01000017.1"/>
</dbReference>
<dbReference type="CDD" id="cd00085">
    <property type="entry name" value="HNHc"/>
    <property type="match status" value="1"/>
</dbReference>
<dbReference type="EMBL" id="NIDE01000017">
    <property type="protein sequence ID" value="OWK35455.1"/>
    <property type="molecule type" value="Genomic_DNA"/>
</dbReference>
<feature type="domain" description="HNH nuclease" evidence="1">
    <location>
        <begin position="453"/>
        <end position="509"/>
    </location>
</feature>
<keyword evidence="3" id="KW-1185">Reference proteome</keyword>
<dbReference type="Pfam" id="PF01844">
    <property type="entry name" value="HNH"/>
    <property type="match status" value="1"/>
</dbReference>
<reference evidence="3" key="1">
    <citation type="submission" date="2017-06" db="EMBL/GenBank/DDBJ databases">
        <title>Genome analysis of Fimbriiglobus ruber SP5, the first member of the order Planctomycetales with confirmed chitinolytic capability.</title>
        <authorList>
            <person name="Ravin N.V."/>
            <person name="Rakitin A.L."/>
            <person name="Ivanova A.A."/>
            <person name="Beletsky A.V."/>
            <person name="Kulichevskaya I.S."/>
            <person name="Mardanov A.V."/>
            <person name="Dedysh S.N."/>
        </authorList>
    </citation>
    <scope>NUCLEOTIDE SEQUENCE [LARGE SCALE GENOMIC DNA]</scope>
    <source>
        <strain evidence="3">SP5</strain>
    </source>
</reference>
<dbReference type="SMART" id="SM00507">
    <property type="entry name" value="HNHc"/>
    <property type="match status" value="1"/>
</dbReference>
<dbReference type="GO" id="GO:0003676">
    <property type="term" value="F:nucleic acid binding"/>
    <property type="evidence" value="ECO:0007669"/>
    <property type="project" value="InterPro"/>
</dbReference>
<organism evidence="2 3">
    <name type="scientific">Fimbriiglobus ruber</name>
    <dbReference type="NCBI Taxonomy" id="1908690"/>
    <lineage>
        <taxon>Bacteria</taxon>
        <taxon>Pseudomonadati</taxon>
        <taxon>Planctomycetota</taxon>
        <taxon>Planctomycetia</taxon>
        <taxon>Gemmatales</taxon>
        <taxon>Gemmataceae</taxon>
        <taxon>Fimbriiglobus</taxon>
    </lineage>
</organism>
<name>A0A225DGD3_9BACT</name>
<dbReference type="InterPro" id="IPR002711">
    <property type="entry name" value="HNH"/>
</dbReference>
<accession>A0A225DGD3</accession>
<gene>
    <name evidence="2" type="ORF">FRUB_08018</name>
</gene>
<dbReference type="Proteomes" id="UP000214646">
    <property type="component" value="Unassembled WGS sequence"/>
</dbReference>
<dbReference type="InterPro" id="IPR003615">
    <property type="entry name" value="HNH_nuc"/>
</dbReference>
<comment type="caution">
    <text evidence="2">The sequence shown here is derived from an EMBL/GenBank/DDBJ whole genome shotgun (WGS) entry which is preliminary data.</text>
</comment>